<dbReference type="Gene3D" id="2.40.160.10">
    <property type="entry name" value="Porin"/>
    <property type="match status" value="1"/>
</dbReference>
<evidence type="ECO:0000313" key="4">
    <source>
        <dbReference type="EMBL" id="QOR63010.1"/>
    </source>
</evidence>
<name>A0A7M1S9K6_9BACT</name>
<evidence type="ECO:0000256" key="2">
    <source>
        <dbReference type="ARBA" id="ARBA00022448"/>
    </source>
</evidence>
<proteinExistence type="inferred from homology"/>
<keyword evidence="3" id="KW-0732">Signal</keyword>
<dbReference type="Pfam" id="PF03573">
    <property type="entry name" value="OprD"/>
    <property type="match status" value="1"/>
</dbReference>
<comment type="similarity">
    <text evidence="1">Belongs to the outer membrane porin (Opr) (TC 1.B.25) family.</text>
</comment>
<dbReference type="Proteomes" id="UP000595074">
    <property type="component" value="Chromosome"/>
</dbReference>
<dbReference type="GO" id="GO:0016020">
    <property type="term" value="C:membrane"/>
    <property type="evidence" value="ECO:0007669"/>
    <property type="project" value="InterPro"/>
</dbReference>
<protein>
    <submittedName>
        <fullName evidence="4">Outer membrane porin, OprD family</fullName>
    </submittedName>
</protein>
<dbReference type="KEGG" id="sinu:IMZ28_07310"/>
<reference evidence="4 5" key="1">
    <citation type="submission" date="2020-10" db="EMBL/GenBank/DDBJ databases">
        <title>The genome of sulfurovum sp.</title>
        <authorList>
            <person name="Xie S."/>
            <person name="Shao Z."/>
            <person name="Jiang L."/>
        </authorList>
    </citation>
    <scope>NUCLEOTIDE SEQUENCE [LARGE SCALE GENOMIC DNA]</scope>
    <source>
        <strain evidence="4 5">ST-419</strain>
    </source>
</reference>
<dbReference type="EMBL" id="CP063164">
    <property type="protein sequence ID" value="QOR63010.1"/>
    <property type="molecule type" value="Genomic_DNA"/>
</dbReference>
<keyword evidence="2" id="KW-0813">Transport</keyword>
<dbReference type="InterPro" id="IPR005318">
    <property type="entry name" value="OM_porin_bac"/>
</dbReference>
<gene>
    <name evidence="4" type="ORF">IMZ28_07310</name>
</gene>
<evidence type="ECO:0000313" key="5">
    <source>
        <dbReference type="Proteomes" id="UP000595074"/>
    </source>
</evidence>
<evidence type="ECO:0000256" key="3">
    <source>
        <dbReference type="ARBA" id="ARBA00022729"/>
    </source>
</evidence>
<organism evidence="4 5">
    <name type="scientific">Sulfurovum indicum</name>
    <dbReference type="NCBI Taxonomy" id="2779528"/>
    <lineage>
        <taxon>Bacteria</taxon>
        <taxon>Pseudomonadati</taxon>
        <taxon>Campylobacterota</taxon>
        <taxon>Epsilonproteobacteria</taxon>
        <taxon>Campylobacterales</taxon>
        <taxon>Sulfurovaceae</taxon>
        <taxon>Sulfurovum</taxon>
    </lineage>
</organism>
<evidence type="ECO:0000256" key="1">
    <source>
        <dbReference type="ARBA" id="ARBA00009075"/>
    </source>
</evidence>
<dbReference type="AlphaFoldDB" id="A0A7M1S9K6"/>
<dbReference type="InterPro" id="IPR023614">
    <property type="entry name" value="Porin_dom_sf"/>
</dbReference>
<sequence>MMMAGGNIKPAESITVKEIERTVPKHTLKSNYQVVYNQLPGKVDRFSEIFSKGMFYGRLRSNTFYFKWEAETPKQNSHLVSGLGGSLVFKSANFANFDFTLAGYYSRGFFDEDSDPVNRLKAGKDVLSRFDYTNTGSKNLAVLGQAYLRYTGIEKTNIKIGRQIVESFFAKSNDTKMIPNTFDGVVMDTKVLPDTKIRLGYLYEQKLRDHSTAHSVLAVGDANSTTSDNPQWSENDDTAMHKGLTYSRLKAAGVDPDAPLILGDIQNKSIANLKLNASFYAVPDLLSSVMTEANYKIQLDGFSITPGVRYIKQFDNGAGEIGGAAYRGQLAGHTGAYQGYKDASSLESQMIAARIVTKIDNYKVNLGYSYVLDEADLITPWRAFPTSGYTRSMARYNWMANTKSYRLEVVRNGNSKGIYNNLYTQMSVLYTDADESKGYFDEMYYYAGFVKNFPSLDSMQVRFRIGYQDTEKVDADGLDTRFEVNYQF</sequence>
<keyword evidence="5" id="KW-1185">Reference proteome</keyword>
<accession>A0A7M1S9K6</accession>